<keyword evidence="6 8" id="KW-1133">Transmembrane helix</keyword>
<sequence length="260" mass="28601">MWLKWTVGIILAALTAPILIIFIMSFTSVSYFQFPPPGFSTKWYQTFFENSAWVESLYRSVKIAFFTTVLATIIGTIAANGVIRLHFPGKKFFMGLMIAPMIIPVVIVGIALYRFFAPIHLTGTITGIVLSHTVLAVPIVFVTVLASLKGMDRNLELAAMGLGSTPMNAFFKVSVPFIRPSLFSGALFAFLISLDELVVTIFLAGPTTKTLPVKMWEDLRTQVEPTVAAISSILIISIIIIYLLQGYIASNAEKARSKKI</sequence>
<dbReference type="Gene3D" id="1.10.3720.10">
    <property type="entry name" value="MetI-like"/>
    <property type="match status" value="1"/>
</dbReference>
<proteinExistence type="inferred from homology"/>
<evidence type="ECO:0000256" key="6">
    <source>
        <dbReference type="ARBA" id="ARBA00022989"/>
    </source>
</evidence>
<protein>
    <submittedName>
        <fullName evidence="10">ABC transporter permease</fullName>
    </submittedName>
</protein>
<feature type="transmembrane region" description="Helical" evidence="8">
    <location>
        <begin position="63"/>
        <end position="83"/>
    </location>
</feature>
<evidence type="ECO:0000259" key="9">
    <source>
        <dbReference type="PROSITE" id="PS50928"/>
    </source>
</evidence>
<keyword evidence="4" id="KW-1003">Cell membrane</keyword>
<dbReference type="AlphaFoldDB" id="A0A429XD56"/>
<name>A0A429XD56_SIMTE</name>
<dbReference type="EMBL" id="QYTW02000002">
    <property type="protein sequence ID" value="RST61231.1"/>
    <property type="molecule type" value="Genomic_DNA"/>
</dbReference>
<evidence type="ECO:0000256" key="2">
    <source>
        <dbReference type="ARBA" id="ARBA00007069"/>
    </source>
</evidence>
<feature type="transmembrane region" description="Helical" evidence="8">
    <location>
        <begin position="128"/>
        <end position="148"/>
    </location>
</feature>
<evidence type="ECO:0000256" key="5">
    <source>
        <dbReference type="ARBA" id="ARBA00022692"/>
    </source>
</evidence>
<dbReference type="RefSeq" id="WP_120114581.1">
    <property type="nucleotide sequence ID" value="NZ_QYTW02000002.1"/>
</dbReference>
<evidence type="ECO:0000313" key="10">
    <source>
        <dbReference type="EMBL" id="RST61231.1"/>
    </source>
</evidence>
<feature type="transmembrane region" description="Helical" evidence="8">
    <location>
        <begin position="225"/>
        <end position="249"/>
    </location>
</feature>
<dbReference type="InterPro" id="IPR035906">
    <property type="entry name" value="MetI-like_sf"/>
</dbReference>
<keyword evidence="5 8" id="KW-0812">Transmembrane</keyword>
<evidence type="ECO:0000256" key="4">
    <source>
        <dbReference type="ARBA" id="ARBA00022475"/>
    </source>
</evidence>
<dbReference type="PANTHER" id="PTHR43848:SF2">
    <property type="entry name" value="PUTRESCINE TRANSPORT SYSTEM PERMEASE PROTEIN POTI"/>
    <property type="match status" value="1"/>
</dbReference>
<feature type="domain" description="ABC transmembrane type-1" evidence="9">
    <location>
        <begin position="57"/>
        <end position="245"/>
    </location>
</feature>
<dbReference type="OrthoDB" id="9782004at2"/>
<dbReference type="SUPFAM" id="SSF161098">
    <property type="entry name" value="MetI-like"/>
    <property type="match status" value="1"/>
</dbReference>
<dbReference type="PANTHER" id="PTHR43848">
    <property type="entry name" value="PUTRESCINE TRANSPORT SYSTEM PERMEASE PROTEIN POTI"/>
    <property type="match status" value="1"/>
</dbReference>
<evidence type="ECO:0000313" key="11">
    <source>
        <dbReference type="Proteomes" id="UP000287296"/>
    </source>
</evidence>
<evidence type="ECO:0000256" key="1">
    <source>
        <dbReference type="ARBA" id="ARBA00004651"/>
    </source>
</evidence>
<evidence type="ECO:0000256" key="7">
    <source>
        <dbReference type="ARBA" id="ARBA00023136"/>
    </source>
</evidence>
<accession>A0A429XD56</accession>
<feature type="transmembrane region" description="Helical" evidence="8">
    <location>
        <begin position="95"/>
        <end position="116"/>
    </location>
</feature>
<feature type="transmembrane region" description="Helical" evidence="8">
    <location>
        <begin position="7"/>
        <end position="34"/>
    </location>
</feature>
<gene>
    <name evidence="10" type="ORF">D5F11_004080</name>
</gene>
<comment type="subcellular location">
    <subcellularLocation>
        <location evidence="1 8">Cell membrane</location>
        <topology evidence="1 8">Multi-pass membrane protein</topology>
    </subcellularLocation>
</comment>
<dbReference type="InterPro" id="IPR000515">
    <property type="entry name" value="MetI-like"/>
</dbReference>
<reference evidence="10 11" key="1">
    <citation type="submission" date="2018-12" db="EMBL/GenBank/DDBJ databases">
        <authorList>
            <person name="Sun L."/>
            <person name="Chen Z."/>
        </authorList>
    </citation>
    <scope>NUCLEOTIDE SEQUENCE [LARGE SCALE GENOMIC DNA]</scope>
    <source>
        <strain evidence="10 11">LMG 29736</strain>
    </source>
</reference>
<dbReference type="Proteomes" id="UP000287296">
    <property type="component" value="Unassembled WGS sequence"/>
</dbReference>
<dbReference type="InterPro" id="IPR051789">
    <property type="entry name" value="Bact_Polyamine_Transport"/>
</dbReference>
<dbReference type="Pfam" id="PF00528">
    <property type="entry name" value="BPD_transp_1"/>
    <property type="match status" value="1"/>
</dbReference>
<dbReference type="PROSITE" id="PS50928">
    <property type="entry name" value="ABC_TM1"/>
    <property type="match status" value="1"/>
</dbReference>
<evidence type="ECO:0000256" key="8">
    <source>
        <dbReference type="RuleBase" id="RU363032"/>
    </source>
</evidence>
<evidence type="ECO:0000256" key="3">
    <source>
        <dbReference type="ARBA" id="ARBA00022448"/>
    </source>
</evidence>
<dbReference type="CDD" id="cd06261">
    <property type="entry name" value="TM_PBP2"/>
    <property type="match status" value="1"/>
</dbReference>
<dbReference type="GO" id="GO:0005886">
    <property type="term" value="C:plasma membrane"/>
    <property type="evidence" value="ECO:0007669"/>
    <property type="project" value="UniProtKB-SubCell"/>
</dbReference>
<comment type="caution">
    <text evidence="10">The sequence shown here is derived from an EMBL/GenBank/DDBJ whole genome shotgun (WGS) entry which is preliminary data.</text>
</comment>
<keyword evidence="3 8" id="KW-0813">Transport</keyword>
<comment type="similarity">
    <text evidence="2">Belongs to the binding-protein-dependent transport system permease family. CysTW subfamily.</text>
</comment>
<keyword evidence="7 8" id="KW-0472">Membrane</keyword>
<feature type="transmembrane region" description="Helical" evidence="8">
    <location>
        <begin position="182"/>
        <end position="205"/>
    </location>
</feature>
<dbReference type="GO" id="GO:0055085">
    <property type="term" value="P:transmembrane transport"/>
    <property type="evidence" value="ECO:0007669"/>
    <property type="project" value="InterPro"/>
</dbReference>
<organism evidence="10 11">
    <name type="scientific">Siminovitchia terrae</name>
    <name type="common">Bacillus terrae</name>
    <dbReference type="NCBI Taxonomy" id="1914933"/>
    <lineage>
        <taxon>Bacteria</taxon>
        <taxon>Bacillati</taxon>
        <taxon>Bacillota</taxon>
        <taxon>Bacilli</taxon>
        <taxon>Bacillales</taxon>
        <taxon>Bacillaceae</taxon>
        <taxon>Siminovitchia</taxon>
    </lineage>
</organism>